<organism evidence="9">
    <name type="scientific">Lutzomyia longipalpis</name>
    <name type="common">Sand fly</name>
    <dbReference type="NCBI Taxonomy" id="7200"/>
    <lineage>
        <taxon>Eukaryota</taxon>
        <taxon>Metazoa</taxon>
        <taxon>Ecdysozoa</taxon>
        <taxon>Arthropoda</taxon>
        <taxon>Hexapoda</taxon>
        <taxon>Insecta</taxon>
        <taxon>Pterygota</taxon>
        <taxon>Neoptera</taxon>
        <taxon>Endopterygota</taxon>
        <taxon>Diptera</taxon>
        <taxon>Nematocera</taxon>
        <taxon>Psychodoidea</taxon>
        <taxon>Psychodidae</taxon>
        <taxon>Lutzomyia</taxon>
        <taxon>Lutzomyia</taxon>
    </lineage>
</organism>
<name>A0A7G3AZL0_LUTLO</name>
<dbReference type="Pfam" id="PF19030">
    <property type="entry name" value="TSP1_ADAMTS"/>
    <property type="match status" value="4"/>
</dbReference>
<feature type="domain" description="PLAC" evidence="8">
    <location>
        <begin position="572"/>
        <end position="603"/>
    </location>
</feature>
<dbReference type="VEuPathDB" id="VectorBase:LLONM1_008880"/>
<reference evidence="9" key="1">
    <citation type="journal article" date="2020" name="BMC">
        <title>Leishmania infection induces a limited differential gene expression in the sand fly midgut.</title>
        <authorList>
            <person name="Coutinho-Abreu I.V."/>
            <person name="Serafim T.D."/>
            <person name="Meneses C."/>
            <person name="Kamhawi S."/>
            <person name="Oliveira F."/>
            <person name="Valenzuela J.G."/>
        </authorList>
    </citation>
    <scope>NUCLEOTIDE SEQUENCE</scope>
    <source>
        <strain evidence="9">Jacobina</strain>
        <tissue evidence="9">Midgut</tissue>
    </source>
</reference>
<accession>A0A7G3AZL0</accession>
<evidence type="ECO:0000256" key="2">
    <source>
        <dbReference type="ARBA" id="ARBA00022525"/>
    </source>
</evidence>
<dbReference type="Pfam" id="PF08686">
    <property type="entry name" value="PLAC"/>
    <property type="match status" value="1"/>
</dbReference>
<dbReference type="GO" id="GO:0031012">
    <property type="term" value="C:extracellular matrix"/>
    <property type="evidence" value="ECO:0007669"/>
    <property type="project" value="TreeGrafter"/>
</dbReference>
<evidence type="ECO:0000256" key="5">
    <source>
        <dbReference type="SAM" id="MobiDB-lite"/>
    </source>
</evidence>
<dbReference type="InterPro" id="IPR036383">
    <property type="entry name" value="TSP1_rpt_sf"/>
</dbReference>
<keyword evidence="6" id="KW-1133">Transmembrane helix</keyword>
<evidence type="ECO:0000259" key="7">
    <source>
        <dbReference type="Pfam" id="PF05986"/>
    </source>
</evidence>
<evidence type="ECO:0000256" key="6">
    <source>
        <dbReference type="SAM" id="Phobius"/>
    </source>
</evidence>
<evidence type="ECO:0000256" key="3">
    <source>
        <dbReference type="ARBA" id="ARBA00022729"/>
    </source>
</evidence>
<dbReference type="SMART" id="SM00209">
    <property type="entry name" value="TSP1"/>
    <property type="match status" value="5"/>
</dbReference>
<dbReference type="GO" id="GO:0006508">
    <property type="term" value="P:proteolysis"/>
    <property type="evidence" value="ECO:0007669"/>
    <property type="project" value="TreeGrafter"/>
</dbReference>
<dbReference type="Gene3D" id="2.60.120.830">
    <property type="match status" value="1"/>
</dbReference>
<keyword evidence="6" id="KW-0812">Transmembrane</keyword>
<dbReference type="InterPro" id="IPR010909">
    <property type="entry name" value="PLAC"/>
</dbReference>
<comment type="subcellular location">
    <subcellularLocation>
        <location evidence="1">Secreted</location>
    </subcellularLocation>
</comment>
<dbReference type="PANTHER" id="PTHR13723">
    <property type="entry name" value="ADAMTS A DISINTEGRIN AND METALLOPROTEASE WITH THROMBOSPONDIN MOTIFS PROTEASE"/>
    <property type="match status" value="1"/>
</dbReference>
<dbReference type="EMBL" id="GITU01008971">
    <property type="protein sequence ID" value="MBC1177674.1"/>
    <property type="molecule type" value="Transcribed_RNA"/>
</dbReference>
<keyword evidence="4" id="KW-0677">Repeat</keyword>
<dbReference type="InterPro" id="IPR050439">
    <property type="entry name" value="ADAMTS_ADAMTS-like"/>
</dbReference>
<dbReference type="PANTHER" id="PTHR13723:SF316">
    <property type="entry name" value="LONELY HEART, ISOFORM A"/>
    <property type="match status" value="1"/>
</dbReference>
<dbReference type="AlphaFoldDB" id="A0A7G3AZL0"/>
<evidence type="ECO:0000256" key="4">
    <source>
        <dbReference type="ARBA" id="ARBA00022737"/>
    </source>
</evidence>
<dbReference type="GO" id="GO:0004222">
    <property type="term" value="F:metalloendopeptidase activity"/>
    <property type="evidence" value="ECO:0007669"/>
    <property type="project" value="TreeGrafter"/>
</dbReference>
<dbReference type="InterPro" id="IPR000884">
    <property type="entry name" value="TSP1_rpt"/>
</dbReference>
<dbReference type="GO" id="GO:0005576">
    <property type="term" value="C:extracellular region"/>
    <property type="evidence" value="ECO:0007669"/>
    <property type="project" value="UniProtKB-SubCell"/>
</dbReference>
<proteinExistence type="predicted"/>
<feature type="region of interest" description="Disordered" evidence="5">
    <location>
        <begin position="162"/>
        <end position="202"/>
    </location>
</feature>
<keyword evidence="2" id="KW-0964">Secreted</keyword>
<feature type="compositionally biased region" description="Polar residues" evidence="5">
    <location>
        <begin position="182"/>
        <end position="195"/>
    </location>
</feature>
<keyword evidence="3" id="KW-0732">Signal</keyword>
<dbReference type="Pfam" id="PF05986">
    <property type="entry name" value="ADAMTS_spacer1"/>
    <property type="match status" value="1"/>
</dbReference>
<keyword evidence="6" id="KW-0472">Membrane</keyword>
<evidence type="ECO:0000256" key="1">
    <source>
        <dbReference type="ARBA" id="ARBA00004613"/>
    </source>
</evidence>
<evidence type="ECO:0000313" key="9">
    <source>
        <dbReference type="EMBL" id="MBC1177674.1"/>
    </source>
</evidence>
<feature type="domain" description="ADAMTS/ADAMTS-like Spacer 1" evidence="7">
    <location>
        <begin position="42"/>
        <end position="156"/>
    </location>
</feature>
<dbReference type="SUPFAM" id="SSF82895">
    <property type="entry name" value="TSP-1 type 1 repeat"/>
    <property type="match status" value="4"/>
</dbReference>
<evidence type="ECO:0000259" key="8">
    <source>
        <dbReference type="Pfam" id="PF08686"/>
    </source>
</evidence>
<dbReference type="Gene3D" id="2.20.100.10">
    <property type="entry name" value="Thrombospondin type-1 (TSP1) repeat"/>
    <property type="match status" value="4"/>
</dbReference>
<feature type="transmembrane region" description="Helical" evidence="6">
    <location>
        <begin position="7"/>
        <end position="27"/>
    </location>
</feature>
<dbReference type="PROSITE" id="PS50092">
    <property type="entry name" value="TSP1"/>
    <property type="match status" value="4"/>
</dbReference>
<dbReference type="GO" id="GO:0030198">
    <property type="term" value="P:extracellular matrix organization"/>
    <property type="evidence" value="ECO:0007669"/>
    <property type="project" value="TreeGrafter"/>
</dbReference>
<protein>
    <submittedName>
        <fullName evidence="9">Putative thrombospondin type-1 domain-containing protein 4</fullName>
    </submittedName>
</protein>
<sequence>MTRCIQHVTLFIILMVHNSGIIVGAYMNNGAVRCGNLICRPISEIFTKSPLPTGYVHIATIPSGASNISITEQKNSINLLVLRNENQSSIINGDYTVSSSGIYEAAGTTFDYRRIDSAINGVTEWITSLGPTAEPVQLMVLAQQQNPGIKYEYLLPINALSSSGSDEDGTESMSAETEAPSKASTLKSGSETEGQPQRHRRRRFQWKVLRFQPCSKTCGGGIQSPVIKCVRDGSVKISPPKKCAHIEKPTLTTQQLRCNIQPCPPYWKISPWAECQCGVDNGNQPFQTREVRCVQEINGERVIQVNNAACVEEQPTSRQPCECSKLVKPPQMEVHKNHLAPLYYQHGLENATTPRHTRMQHQHISRRTRKSGVWLVSDWTNSCSVDCGVGVQFRQIFCDRAPPSSDRCDLKFTPDNVQQCISEKRCNFGEWFAGPWSECSGDCFNLTRSRQIFCIRDEAIIQDNNCDESVRPVTTKSCSLSEMKECGPRWMYSEWTECTKPCGEGSQKRVVKCFEPNIREKLMQESGDCLYSEKPIAFRRCNSHQCDGTATTEQYLADPRVDLVQNDIVQECTDDFPNCHFLIHQTRLCSHSYYSTHCCHTCRKIEEHYHN</sequence>
<dbReference type="InterPro" id="IPR010294">
    <property type="entry name" value="ADAMTS_spacer1"/>
</dbReference>